<dbReference type="EMBL" id="JACHHP010000002">
    <property type="protein sequence ID" value="MBB5207659.1"/>
    <property type="molecule type" value="Genomic_DNA"/>
</dbReference>
<name>A0A7W8D4A5_9GAMM</name>
<dbReference type="Proteomes" id="UP000521199">
    <property type="component" value="Unassembled WGS sequence"/>
</dbReference>
<accession>A0A7W8D4A5</accession>
<gene>
    <name evidence="1" type="ORF">HNQ52_001188</name>
</gene>
<sequence>MSAPLHSFGVFALESGAPLARALLDRDAASMLADHVSNDLQRLLPGVERLDLAIAAAAFDPAELLRPGWPRHAALAQLALAAPGRGAARVLGFGAADGAMPAGLQPDAALAGGALHLVPFALLGGADALVAVGRAMEERLLDTGMADASTALFAQTAFGTRLEHVRYMSVHDLCALTAMQYEHAGLGPLWPLIEAALLAPGSEEWLDAPPEPLARFADGEVRIALLDLDAWADRGFAPAGVDANTLSRRFDAFQRRQRQFAAVLGAHGIGVQFDHCPATRDPREVLGS</sequence>
<reference evidence="1 2" key="1">
    <citation type="submission" date="2020-08" db="EMBL/GenBank/DDBJ databases">
        <title>Genomic Encyclopedia of Type Strains, Phase IV (KMG-IV): sequencing the most valuable type-strain genomes for metagenomic binning, comparative biology and taxonomic classification.</title>
        <authorList>
            <person name="Goeker M."/>
        </authorList>
    </citation>
    <scope>NUCLEOTIDE SEQUENCE [LARGE SCALE GENOMIC DNA]</scope>
    <source>
        <strain evidence="1 2">DSM 24163</strain>
    </source>
</reference>
<dbReference type="RefSeq" id="WP_183960199.1">
    <property type="nucleotide sequence ID" value="NZ_JACHHP010000002.1"/>
</dbReference>
<evidence type="ECO:0000313" key="2">
    <source>
        <dbReference type="Proteomes" id="UP000521199"/>
    </source>
</evidence>
<organism evidence="1 2">
    <name type="scientific">Chiayiivirga flava</name>
    <dbReference type="NCBI Taxonomy" id="659595"/>
    <lineage>
        <taxon>Bacteria</taxon>
        <taxon>Pseudomonadati</taxon>
        <taxon>Pseudomonadota</taxon>
        <taxon>Gammaproteobacteria</taxon>
        <taxon>Lysobacterales</taxon>
        <taxon>Lysobacteraceae</taxon>
        <taxon>Chiayiivirga</taxon>
    </lineage>
</organism>
<keyword evidence="2" id="KW-1185">Reference proteome</keyword>
<dbReference type="AlphaFoldDB" id="A0A7W8D4A5"/>
<proteinExistence type="predicted"/>
<evidence type="ECO:0000313" key="1">
    <source>
        <dbReference type="EMBL" id="MBB5207659.1"/>
    </source>
</evidence>
<comment type="caution">
    <text evidence="1">The sequence shown here is derived from an EMBL/GenBank/DDBJ whole genome shotgun (WGS) entry which is preliminary data.</text>
</comment>
<protein>
    <submittedName>
        <fullName evidence="1">Uncharacterized protein</fullName>
    </submittedName>
</protein>